<dbReference type="SUPFAM" id="SSF52058">
    <property type="entry name" value="L domain-like"/>
    <property type="match status" value="1"/>
</dbReference>
<dbReference type="PANTHER" id="PTHR46544">
    <property type="entry name" value="EXTRACELLULAR MATRIX PROTEIN 2-RELATED"/>
    <property type="match status" value="1"/>
</dbReference>
<reference evidence="5" key="2">
    <citation type="journal article" date="2017" name="Sci. Adv.">
        <title>A tail of two voltages: Proteomic comparison of the three electric organs of the electric eel.</title>
        <authorList>
            <person name="Traeger L.L."/>
            <person name="Sabat G."/>
            <person name="Barrett-Wilt G.A."/>
            <person name="Wells G.B."/>
            <person name="Sussman M.R."/>
        </authorList>
    </citation>
    <scope>NUCLEOTIDE SEQUENCE [LARGE SCALE GENOMIC DNA]</scope>
</reference>
<dbReference type="SMART" id="SM00369">
    <property type="entry name" value="LRR_TYP"/>
    <property type="match status" value="8"/>
</dbReference>
<dbReference type="GO" id="GO:0031012">
    <property type="term" value="C:extracellular matrix"/>
    <property type="evidence" value="ECO:0007669"/>
    <property type="project" value="TreeGrafter"/>
</dbReference>
<feature type="region of interest" description="Disordered" evidence="3">
    <location>
        <begin position="28"/>
        <end position="89"/>
    </location>
</feature>
<evidence type="ECO:0000256" key="3">
    <source>
        <dbReference type="SAM" id="MobiDB-lite"/>
    </source>
</evidence>
<organism evidence="4 5">
    <name type="scientific">Electrophorus electricus</name>
    <name type="common">Electric eel</name>
    <name type="synonym">Gymnotus electricus</name>
    <dbReference type="NCBI Taxonomy" id="8005"/>
    <lineage>
        <taxon>Eukaryota</taxon>
        <taxon>Metazoa</taxon>
        <taxon>Chordata</taxon>
        <taxon>Craniata</taxon>
        <taxon>Vertebrata</taxon>
        <taxon>Euteleostomi</taxon>
        <taxon>Actinopterygii</taxon>
        <taxon>Neopterygii</taxon>
        <taxon>Teleostei</taxon>
        <taxon>Ostariophysi</taxon>
        <taxon>Gymnotiformes</taxon>
        <taxon>Gymnotoidei</taxon>
        <taxon>Gymnotidae</taxon>
        <taxon>Electrophorus</taxon>
    </lineage>
</organism>
<feature type="compositionally biased region" description="Acidic residues" evidence="3">
    <location>
        <begin position="41"/>
        <end position="78"/>
    </location>
</feature>
<dbReference type="Pfam" id="PF13516">
    <property type="entry name" value="LRR_6"/>
    <property type="match status" value="1"/>
</dbReference>
<dbReference type="InterPro" id="IPR032675">
    <property type="entry name" value="LRR_dom_sf"/>
</dbReference>
<keyword evidence="1" id="KW-0433">Leucine-rich repeat</keyword>
<keyword evidence="5" id="KW-1185">Reference proteome</keyword>
<sequence>MDRRGDVISKLNMILKKLIEEKNRLLDLGEEPLKRKKKDDSEDEDEEDEDDTEEEEDEDEGEEEEEAEGEENENEENDGANNSTATRDGFTDLLPEECQVGGARISCKEIDMSHLPIITDLSISILELPALFCITGNNLTMLPSRGLSGLPNLEEVDLSRNLLGDSSISPSFFMNLTKLKRLTLDGNNLEEIPHLPPSLEELRINDNKINQLLSHSFKGLSKLLVLELTGNILYEGSVDPWTFKPLIILKRLRLDNNRFASIPPGLPPSLEVSSQLMSLYQHQTSLNSMLYFMTDLRMAHNQMVEVQDRVLNKMLEALDLSYNQLSVVPSHLPTVLRQLSLQHNRISAVPSYVLSHLRPGLQSLRLSNNQLQEHGLLGKAFRGAYHTLVELLLDANRLERVPSNIRHFRSLQLLRLDHNQISSVPVKSVCKVRMTGYSPLVALHLENNYIDVKRIRPAALSCLQDRRRVVLEPQTHSEHEVRGHLFQ</sequence>
<dbReference type="InterPro" id="IPR001611">
    <property type="entry name" value="Leu-rich_rpt"/>
</dbReference>
<dbReference type="InterPro" id="IPR003591">
    <property type="entry name" value="Leu-rich_rpt_typical-subtyp"/>
</dbReference>
<reference evidence="4" key="5">
    <citation type="submission" date="2025-09" db="UniProtKB">
        <authorList>
            <consortium name="Ensembl"/>
        </authorList>
    </citation>
    <scope>IDENTIFICATION</scope>
</reference>
<dbReference type="OMA" id="WGVCHPR"/>
<proteinExistence type="predicted"/>
<dbReference type="Ensembl" id="ENSEEET00000013639.2">
    <property type="protein sequence ID" value="ENSEEEP00000013473.2"/>
    <property type="gene ID" value="ENSEEEG00000006741.2"/>
</dbReference>
<dbReference type="GO" id="GO:0070052">
    <property type="term" value="F:collagen V binding"/>
    <property type="evidence" value="ECO:0007669"/>
    <property type="project" value="TreeGrafter"/>
</dbReference>
<gene>
    <name evidence="4" type="primary">si:dkey-32e6.6</name>
</gene>
<dbReference type="GO" id="GO:0030198">
    <property type="term" value="P:extracellular matrix organization"/>
    <property type="evidence" value="ECO:0007669"/>
    <property type="project" value="TreeGrafter"/>
</dbReference>
<name>A0A4W4EQR8_ELEEL</name>
<protein>
    <submittedName>
        <fullName evidence="4">Uncharacterized protein</fullName>
    </submittedName>
</protein>
<reference evidence="4" key="3">
    <citation type="submission" date="2020-05" db="EMBL/GenBank/DDBJ databases">
        <title>Electrophorus electricus (electric eel) genome, fEleEle1, primary haplotype.</title>
        <authorList>
            <person name="Myers G."/>
            <person name="Meyer A."/>
            <person name="Fedrigo O."/>
            <person name="Formenti G."/>
            <person name="Rhie A."/>
            <person name="Tracey A."/>
            <person name="Sims Y."/>
            <person name="Jarvis E.D."/>
        </authorList>
    </citation>
    <scope>NUCLEOTIDE SEQUENCE [LARGE SCALE GENOMIC DNA]</scope>
</reference>
<dbReference type="Pfam" id="PF13855">
    <property type="entry name" value="LRR_8"/>
    <property type="match status" value="2"/>
</dbReference>
<dbReference type="AlphaFoldDB" id="A0A4W4EQR8"/>
<evidence type="ECO:0000256" key="1">
    <source>
        <dbReference type="ARBA" id="ARBA00022614"/>
    </source>
</evidence>
<dbReference type="STRING" id="8005.ENSEEEP00000013473"/>
<evidence type="ECO:0000313" key="4">
    <source>
        <dbReference type="Ensembl" id="ENSEEEP00000013473.2"/>
    </source>
</evidence>
<dbReference type="GO" id="GO:0010811">
    <property type="term" value="P:positive regulation of cell-substrate adhesion"/>
    <property type="evidence" value="ECO:0007669"/>
    <property type="project" value="TreeGrafter"/>
</dbReference>
<dbReference type="PROSITE" id="PS51450">
    <property type="entry name" value="LRR"/>
    <property type="match status" value="2"/>
</dbReference>
<accession>A0A4W4EQR8</accession>
<reference evidence="4" key="4">
    <citation type="submission" date="2025-08" db="UniProtKB">
        <authorList>
            <consortium name="Ensembl"/>
        </authorList>
    </citation>
    <scope>IDENTIFICATION</scope>
</reference>
<dbReference type="Proteomes" id="UP000314983">
    <property type="component" value="Chromosome 24"/>
</dbReference>
<evidence type="ECO:0000313" key="5">
    <source>
        <dbReference type="Proteomes" id="UP000314983"/>
    </source>
</evidence>
<keyword evidence="2" id="KW-0677">Repeat</keyword>
<reference evidence="5" key="1">
    <citation type="journal article" date="2014" name="Science">
        <title>Nonhuman genetics. Genomic basis for the convergent evolution of electric organs.</title>
        <authorList>
            <person name="Gallant J.R."/>
            <person name="Traeger L.L."/>
            <person name="Volkening J.D."/>
            <person name="Moffett H."/>
            <person name="Chen P.H."/>
            <person name="Novina C.D."/>
            <person name="Phillips G.N.Jr."/>
            <person name="Anand R."/>
            <person name="Wells G.B."/>
            <person name="Pinch M."/>
            <person name="Guth R."/>
            <person name="Unguez G.A."/>
            <person name="Albert J.S."/>
            <person name="Zakon H.H."/>
            <person name="Samanta M.P."/>
            <person name="Sussman M.R."/>
        </authorList>
    </citation>
    <scope>NUCLEOTIDE SEQUENCE [LARGE SCALE GENOMIC DNA]</scope>
</reference>
<dbReference type="PANTHER" id="PTHR46544:SF2">
    <property type="entry name" value="EXTRACELLULAR MATRIX PROTEIN 2-RELATED"/>
    <property type="match status" value="1"/>
</dbReference>
<dbReference type="Gene3D" id="3.80.10.10">
    <property type="entry name" value="Ribonuclease Inhibitor"/>
    <property type="match status" value="2"/>
</dbReference>
<dbReference type="GO" id="GO:0008201">
    <property type="term" value="F:heparin binding"/>
    <property type="evidence" value="ECO:0007669"/>
    <property type="project" value="TreeGrafter"/>
</dbReference>
<evidence type="ECO:0000256" key="2">
    <source>
        <dbReference type="ARBA" id="ARBA00022737"/>
    </source>
</evidence>
<dbReference type="GeneTree" id="ENSGT00940000164248"/>
<dbReference type="InterPro" id="IPR043184">
    <property type="entry name" value="ECM2"/>
</dbReference>